<evidence type="ECO:0000313" key="3">
    <source>
        <dbReference type="EMBL" id="MFD1545315.1"/>
    </source>
</evidence>
<dbReference type="EMBL" id="JBHUCM010000047">
    <property type="protein sequence ID" value="MFD1545315.1"/>
    <property type="molecule type" value="Genomic_DNA"/>
</dbReference>
<evidence type="ECO:0000256" key="1">
    <source>
        <dbReference type="ARBA" id="ARBA00023002"/>
    </source>
</evidence>
<reference evidence="4" key="1">
    <citation type="journal article" date="2019" name="Int. J. Syst. Evol. Microbiol.">
        <title>The Global Catalogue of Microorganisms (GCM) 10K type strain sequencing project: providing services to taxonomists for standard genome sequencing and annotation.</title>
        <authorList>
            <consortium name="The Broad Institute Genomics Platform"/>
            <consortium name="The Broad Institute Genome Sequencing Center for Infectious Disease"/>
            <person name="Wu L."/>
            <person name="Ma J."/>
        </authorList>
    </citation>
    <scope>NUCLEOTIDE SEQUENCE [LARGE SCALE GENOMIC DNA]</scope>
    <source>
        <strain evidence="4">CGMCC 1.15399</strain>
    </source>
</reference>
<feature type="domain" description="Luciferase-like" evidence="2">
    <location>
        <begin position="8"/>
        <end position="129"/>
    </location>
</feature>
<organism evidence="3 4">
    <name type="scientific">Nonomuraea guangzhouensis</name>
    <dbReference type="NCBI Taxonomy" id="1291555"/>
    <lineage>
        <taxon>Bacteria</taxon>
        <taxon>Bacillati</taxon>
        <taxon>Actinomycetota</taxon>
        <taxon>Actinomycetes</taxon>
        <taxon>Streptosporangiales</taxon>
        <taxon>Streptosporangiaceae</taxon>
        <taxon>Nonomuraea</taxon>
    </lineage>
</organism>
<keyword evidence="1" id="KW-0560">Oxidoreductase</keyword>
<protein>
    <submittedName>
        <fullName evidence="3">LLM class flavin-dependent oxidoreductase</fullName>
    </submittedName>
</protein>
<dbReference type="Pfam" id="PF00296">
    <property type="entry name" value="Bac_luciferase"/>
    <property type="match status" value="1"/>
</dbReference>
<gene>
    <name evidence="3" type="ORF">ACFSJ0_50320</name>
</gene>
<accession>A0ABW4GR42</accession>
<dbReference type="Proteomes" id="UP001597097">
    <property type="component" value="Unassembled WGS sequence"/>
</dbReference>
<proteinExistence type="predicted"/>
<dbReference type="InterPro" id="IPR050564">
    <property type="entry name" value="F420-G6PD/mer"/>
</dbReference>
<name>A0ABW4GR42_9ACTN</name>
<comment type="caution">
    <text evidence="3">The sequence shown here is derived from an EMBL/GenBank/DDBJ whole genome shotgun (WGS) entry which is preliminary data.</text>
</comment>
<dbReference type="PANTHER" id="PTHR43244:SF1">
    <property type="entry name" value="5,10-METHYLENETETRAHYDROMETHANOPTERIN REDUCTASE"/>
    <property type="match status" value="1"/>
</dbReference>
<evidence type="ECO:0000313" key="4">
    <source>
        <dbReference type="Proteomes" id="UP001597097"/>
    </source>
</evidence>
<dbReference type="RefSeq" id="WP_219532101.1">
    <property type="nucleotide sequence ID" value="NZ_JAHKRM010000013.1"/>
</dbReference>
<evidence type="ECO:0000259" key="2">
    <source>
        <dbReference type="Pfam" id="PF00296"/>
    </source>
</evidence>
<dbReference type="PANTHER" id="PTHR43244">
    <property type="match status" value="1"/>
</dbReference>
<dbReference type="InterPro" id="IPR011251">
    <property type="entry name" value="Luciferase-like_dom"/>
</dbReference>
<keyword evidence="4" id="KW-1185">Reference proteome</keyword>
<sequence>MTTHPFRFGAVAGADLHPDGWGELGRRAEGRGFDTLLVSSRSSDISDLSGALSPFAAAAAVAAATTTLRVGTYVVDVPSWTPESVAREAAGLRAVSGGRFELGLGAVPPVTGDTPAEQVRRLARTADAVRDVPILIAASCSGLLRVAAEKADTVDLRLPPWCAEARVAATLDELYELAGDRYDHLELSMRLTVAAASPYEGAGVLTGTPDQMAATLRERRDKLGISYVTVDAGSMDAFAPVVAELSGT</sequence>